<accession>A0A1M6J9L4</accession>
<dbReference type="Gene3D" id="3.40.140.10">
    <property type="entry name" value="Cytidine Deaminase, domain 2"/>
    <property type="match status" value="1"/>
</dbReference>
<dbReference type="Pfam" id="PF14464">
    <property type="entry name" value="Prok-JAB"/>
    <property type="match status" value="1"/>
</dbReference>
<dbReference type="Proteomes" id="UP000184474">
    <property type="component" value="Unassembled WGS sequence"/>
</dbReference>
<evidence type="ECO:0000313" key="7">
    <source>
        <dbReference type="EMBL" id="SHJ43363.1"/>
    </source>
</evidence>
<evidence type="ECO:0000256" key="3">
    <source>
        <dbReference type="ARBA" id="ARBA00022801"/>
    </source>
</evidence>
<keyword evidence="4" id="KW-0862">Zinc</keyword>
<evidence type="ECO:0000256" key="4">
    <source>
        <dbReference type="ARBA" id="ARBA00022833"/>
    </source>
</evidence>
<feature type="domain" description="MPN" evidence="6">
    <location>
        <begin position="5"/>
        <end position="141"/>
    </location>
</feature>
<dbReference type="STRING" id="156994.SAMN04488028_10199"/>
<dbReference type="EMBL" id="FRAA01000001">
    <property type="protein sequence ID" value="SHJ43363.1"/>
    <property type="molecule type" value="Genomic_DNA"/>
</dbReference>
<dbReference type="InterPro" id="IPR051929">
    <property type="entry name" value="VirAsm_ModProt"/>
</dbReference>
<evidence type="ECO:0000256" key="5">
    <source>
        <dbReference type="ARBA" id="ARBA00023049"/>
    </source>
</evidence>
<keyword evidence="5" id="KW-0482">Metalloprotease</keyword>
<dbReference type="InterPro" id="IPR000555">
    <property type="entry name" value="JAMM/MPN+_dom"/>
</dbReference>
<dbReference type="GO" id="GO:0006508">
    <property type="term" value="P:proteolysis"/>
    <property type="evidence" value="ECO:0007669"/>
    <property type="project" value="UniProtKB-KW"/>
</dbReference>
<evidence type="ECO:0000313" key="8">
    <source>
        <dbReference type="Proteomes" id="UP000184474"/>
    </source>
</evidence>
<evidence type="ECO:0000259" key="6">
    <source>
        <dbReference type="PROSITE" id="PS50249"/>
    </source>
</evidence>
<proteinExistence type="predicted"/>
<evidence type="ECO:0000256" key="2">
    <source>
        <dbReference type="ARBA" id="ARBA00022723"/>
    </source>
</evidence>
<keyword evidence="3" id="KW-0378">Hydrolase</keyword>
<keyword evidence="8" id="KW-1185">Reference proteome</keyword>
<dbReference type="GO" id="GO:0008270">
    <property type="term" value="F:zinc ion binding"/>
    <property type="evidence" value="ECO:0007669"/>
    <property type="project" value="TreeGrafter"/>
</dbReference>
<dbReference type="InterPro" id="IPR028090">
    <property type="entry name" value="JAB_dom_prok"/>
</dbReference>
<gene>
    <name evidence="7" type="ORF">SAMN04488028_10199</name>
</gene>
<dbReference type="InterPro" id="IPR037518">
    <property type="entry name" value="MPN"/>
</dbReference>
<dbReference type="SUPFAM" id="SSF102712">
    <property type="entry name" value="JAB1/MPN domain"/>
    <property type="match status" value="1"/>
</dbReference>
<dbReference type="PROSITE" id="PS50249">
    <property type="entry name" value="MPN"/>
    <property type="match status" value="1"/>
</dbReference>
<dbReference type="GO" id="GO:0000502">
    <property type="term" value="C:proteasome complex"/>
    <property type="evidence" value="ECO:0007669"/>
    <property type="project" value="UniProtKB-KW"/>
</dbReference>
<dbReference type="PANTHER" id="PTHR34858">
    <property type="entry name" value="CYSO-CYSTEINE PEPTIDASE"/>
    <property type="match status" value="1"/>
</dbReference>
<dbReference type="RefSeq" id="WP_073118428.1">
    <property type="nucleotide sequence ID" value="NZ_FRAA01000001.1"/>
</dbReference>
<sequence length="141" mass="16126">MSKKVIVDHEILASMHRHALADFPNECVGFFFGESAGEAKKVTEYTPLENSKVGDQRRRFEVDPKDYMAAEKYAIESKQELLGVYHSHPKHPAEPSVHDLAQALPFFSYIIASVSETVVQNTRSWQLNEQNEFEEEIITNE</sequence>
<dbReference type="GO" id="GO:0008235">
    <property type="term" value="F:metalloexopeptidase activity"/>
    <property type="evidence" value="ECO:0007669"/>
    <property type="project" value="TreeGrafter"/>
</dbReference>
<dbReference type="PANTHER" id="PTHR34858:SF1">
    <property type="entry name" value="CYSO-CYSTEINE PEPTIDASE"/>
    <property type="match status" value="1"/>
</dbReference>
<dbReference type="AlphaFoldDB" id="A0A1M6J9L4"/>
<keyword evidence="2" id="KW-0479">Metal-binding</keyword>
<evidence type="ECO:0000256" key="1">
    <source>
        <dbReference type="ARBA" id="ARBA00022670"/>
    </source>
</evidence>
<protein>
    <submittedName>
        <fullName evidence="7">Proteasome lid subunit RPN8/RPN11, contains Jab1/MPN metalloenzyme (JAMM) motif</fullName>
    </submittedName>
</protein>
<organism evidence="7 8">
    <name type="scientific">Reichenbachiella agariperforans</name>
    <dbReference type="NCBI Taxonomy" id="156994"/>
    <lineage>
        <taxon>Bacteria</taxon>
        <taxon>Pseudomonadati</taxon>
        <taxon>Bacteroidota</taxon>
        <taxon>Cytophagia</taxon>
        <taxon>Cytophagales</taxon>
        <taxon>Reichenbachiellaceae</taxon>
        <taxon>Reichenbachiella</taxon>
    </lineage>
</organism>
<keyword evidence="7" id="KW-0647">Proteasome</keyword>
<name>A0A1M6J9L4_REIAG</name>
<dbReference type="SMART" id="SM00232">
    <property type="entry name" value="JAB_MPN"/>
    <property type="match status" value="1"/>
</dbReference>
<dbReference type="CDD" id="cd08070">
    <property type="entry name" value="MPN_like"/>
    <property type="match status" value="1"/>
</dbReference>
<reference evidence="8" key="1">
    <citation type="submission" date="2016-11" db="EMBL/GenBank/DDBJ databases">
        <authorList>
            <person name="Varghese N."/>
            <person name="Submissions S."/>
        </authorList>
    </citation>
    <scope>NUCLEOTIDE SEQUENCE [LARGE SCALE GENOMIC DNA]</scope>
    <source>
        <strain evidence="8">DSM 26134</strain>
    </source>
</reference>
<keyword evidence="1" id="KW-0645">Protease</keyword>
<dbReference type="FunFam" id="3.40.140.10:FF:000085">
    <property type="entry name" value="Mov34/MPN/PAD-1 family protein"/>
    <property type="match status" value="1"/>
</dbReference>